<proteinExistence type="inferred from homology"/>
<name>A0AAC8QJ06_9BACT</name>
<dbReference type="InterPro" id="IPR023393">
    <property type="entry name" value="START-like_dom_sf"/>
</dbReference>
<feature type="domain" description="START" evidence="3">
    <location>
        <begin position="14"/>
        <end position="207"/>
    </location>
</feature>
<feature type="chain" id="PRO_5042278512" evidence="2">
    <location>
        <begin position="22"/>
        <end position="224"/>
    </location>
</feature>
<evidence type="ECO:0000256" key="2">
    <source>
        <dbReference type="SAM" id="SignalP"/>
    </source>
</evidence>
<dbReference type="EMBL" id="CP011509">
    <property type="protein sequence ID" value="AKJ08244.1"/>
    <property type="molecule type" value="Genomic_DNA"/>
</dbReference>
<reference evidence="5 7" key="2">
    <citation type="submission" date="2018-08" db="EMBL/GenBank/DDBJ databases">
        <title>Genomic Encyclopedia of Archaeal and Bacterial Type Strains, Phase II (KMG-II): from individual species to whole genera.</title>
        <authorList>
            <person name="Goeker M."/>
        </authorList>
    </citation>
    <scope>NUCLEOTIDE SEQUENCE [LARGE SCALE GENOMIC DNA]</scope>
    <source>
        <strain evidence="5 7">DSM 2261</strain>
    </source>
</reference>
<dbReference type="Proteomes" id="UP000035579">
    <property type="component" value="Chromosome"/>
</dbReference>
<evidence type="ECO:0000313" key="6">
    <source>
        <dbReference type="Proteomes" id="UP000035579"/>
    </source>
</evidence>
<dbReference type="InterPro" id="IPR002913">
    <property type="entry name" value="START_lipid-bd_dom"/>
</dbReference>
<dbReference type="Pfam" id="PF03364">
    <property type="entry name" value="Polyketide_cyc"/>
    <property type="match status" value="1"/>
</dbReference>
<evidence type="ECO:0000256" key="1">
    <source>
        <dbReference type="ARBA" id="ARBA00008918"/>
    </source>
</evidence>
<protein>
    <submittedName>
        <fullName evidence="4">Collagenase</fullName>
    </submittedName>
    <submittedName>
        <fullName evidence="5">Polyketide cyclase/dehydrase/lipid transport protein</fullName>
    </submittedName>
</protein>
<evidence type="ECO:0000259" key="3">
    <source>
        <dbReference type="PROSITE" id="PS50848"/>
    </source>
</evidence>
<dbReference type="KEGG" id="age:AA314_09870"/>
<dbReference type="Proteomes" id="UP000256345">
    <property type="component" value="Unassembled WGS sequence"/>
</dbReference>
<dbReference type="PANTHER" id="PTHR19308:SF14">
    <property type="entry name" value="START DOMAIN-CONTAINING PROTEIN"/>
    <property type="match status" value="1"/>
</dbReference>
<reference evidence="4 6" key="1">
    <citation type="submission" date="2015-05" db="EMBL/GenBank/DDBJ databases">
        <title>Genome assembly of Archangium gephyra DSM 2261.</title>
        <authorList>
            <person name="Sharma G."/>
            <person name="Subramanian S."/>
        </authorList>
    </citation>
    <scope>NUCLEOTIDE SEQUENCE [LARGE SCALE GENOMIC DNA]</scope>
    <source>
        <strain evidence="4 6">DSM 2261</strain>
    </source>
</reference>
<dbReference type="Gene3D" id="3.30.530.20">
    <property type="match status" value="1"/>
</dbReference>
<dbReference type="PANTHER" id="PTHR19308">
    <property type="entry name" value="PHOSPHATIDYLCHOLINE TRANSFER PROTEIN"/>
    <property type="match status" value="1"/>
</dbReference>
<dbReference type="GO" id="GO:0008289">
    <property type="term" value="F:lipid binding"/>
    <property type="evidence" value="ECO:0007669"/>
    <property type="project" value="InterPro"/>
</dbReference>
<keyword evidence="7" id="KW-1185">Reference proteome</keyword>
<evidence type="ECO:0000313" key="7">
    <source>
        <dbReference type="Proteomes" id="UP000256345"/>
    </source>
</evidence>
<dbReference type="PROSITE" id="PS50848">
    <property type="entry name" value="START"/>
    <property type="match status" value="1"/>
</dbReference>
<evidence type="ECO:0000313" key="4">
    <source>
        <dbReference type="EMBL" id="AKJ08244.1"/>
    </source>
</evidence>
<dbReference type="GO" id="GO:0005737">
    <property type="term" value="C:cytoplasm"/>
    <property type="evidence" value="ECO:0007669"/>
    <property type="project" value="UniProtKB-ARBA"/>
</dbReference>
<dbReference type="InterPro" id="IPR005031">
    <property type="entry name" value="COQ10_START"/>
</dbReference>
<accession>A0AAC8QJ06</accession>
<dbReference type="EMBL" id="QUMU01000026">
    <property type="protein sequence ID" value="REG15357.1"/>
    <property type="molecule type" value="Genomic_DNA"/>
</dbReference>
<dbReference type="SUPFAM" id="SSF55961">
    <property type="entry name" value="Bet v1-like"/>
    <property type="match status" value="1"/>
</dbReference>
<dbReference type="AlphaFoldDB" id="A0AAC8QJ06"/>
<dbReference type="InterPro" id="IPR051213">
    <property type="entry name" value="START_lipid_transfer"/>
</dbReference>
<evidence type="ECO:0000313" key="5">
    <source>
        <dbReference type="EMBL" id="REG15357.1"/>
    </source>
</evidence>
<sequence length="224" mass="24404">MRGLPGLAVLVVALVAGGASAEDGWEQVADGEVTIRVRKRADLPGCREIWAEGVMNVGVQDIQSVLRDHESFRQWMPYVTESRVLSTGPEGTRVTYTKLELPVISNRDYVVRVVDEQLLEADGTGTFRQTWAADNQALPEQKGVVRLRRNEGSWVITPRGEGKAHFVYRFTVETGGSIPGFLAGFGQKDAVLDTVRAVEKRARKMASGRVAASQTATGGAPRPL</sequence>
<dbReference type="RefSeq" id="WP_047861053.1">
    <property type="nucleotide sequence ID" value="NZ_CP011509.1"/>
</dbReference>
<dbReference type="PIRSF" id="PIRSF039033">
    <property type="entry name" value="START_dom"/>
    <property type="match status" value="1"/>
</dbReference>
<dbReference type="InterPro" id="IPR028347">
    <property type="entry name" value="START_dom_prot"/>
</dbReference>
<keyword evidence="2" id="KW-0732">Signal</keyword>
<feature type="signal peptide" evidence="2">
    <location>
        <begin position="1"/>
        <end position="21"/>
    </location>
</feature>
<organism evidence="4 6">
    <name type="scientific">Archangium gephyra</name>
    <dbReference type="NCBI Taxonomy" id="48"/>
    <lineage>
        <taxon>Bacteria</taxon>
        <taxon>Pseudomonadati</taxon>
        <taxon>Myxococcota</taxon>
        <taxon>Myxococcia</taxon>
        <taxon>Myxococcales</taxon>
        <taxon>Cystobacterineae</taxon>
        <taxon>Archangiaceae</taxon>
        <taxon>Archangium</taxon>
    </lineage>
</organism>
<comment type="similarity">
    <text evidence="1">Belongs to the ribosome association toxin RatA family.</text>
</comment>
<gene>
    <name evidence="4" type="ORF">AA314_09870</name>
    <name evidence="5" type="ORF">ATI61_12633</name>
</gene>